<dbReference type="EMBL" id="JBBNGS010000001">
    <property type="protein sequence ID" value="MEQ2636790.1"/>
    <property type="molecule type" value="Genomic_DNA"/>
</dbReference>
<protein>
    <submittedName>
        <fullName evidence="2">Uncharacterized protein</fullName>
    </submittedName>
</protein>
<organism evidence="2 3">
    <name type="scientific">Paratractidigestivibacter faecalis</name>
    <dbReference type="NCBI Taxonomy" id="2292441"/>
    <lineage>
        <taxon>Bacteria</taxon>
        <taxon>Bacillati</taxon>
        <taxon>Actinomycetota</taxon>
        <taxon>Coriobacteriia</taxon>
        <taxon>Coriobacteriales</taxon>
        <taxon>Atopobiaceae</taxon>
        <taxon>Paratractidigestivibacter</taxon>
    </lineage>
</organism>
<feature type="compositionally biased region" description="Polar residues" evidence="1">
    <location>
        <begin position="236"/>
        <end position="250"/>
    </location>
</feature>
<comment type="caution">
    <text evidence="2">The sequence shown here is derived from an EMBL/GenBank/DDBJ whole genome shotgun (WGS) entry which is preliminary data.</text>
</comment>
<gene>
    <name evidence="2" type="ORF">AAAT05_00275</name>
</gene>
<accession>A0ABV1ID08</accession>
<proteinExistence type="predicted"/>
<keyword evidence="3" id="KW-1185">Reference proteome</keyword>
<dbReference type="RefSeq" id="WP_349181151.1">
    <property type="nucleotide sequence ID" value="NZ_JBBNGS010000001.1"/>
</dbReference>
<name>A0ABV1ID08_9ACTN</name>
<evidence type="ECO:0000313" key="2">
    <source>
        <dbReference type="EMBL" id="MEQ2636790.1"/>
    </source>
</evidence>
<dbReference type="Proteomes" id="UP001478817">
    <property type="component" value="Unassembled WGS sequence"/>
</dbReference>
<reference evidence="2 3" key="1">
    <citation type="submission" date="2024-04" db="EMBL/GenBank/DDBJ databases">
        <title>Human intestinal bacterial collection.</title>
        <authorList>
            <person name="Pauvert C."/>
            <person name="Hitch T.C.A."/>
            <person name="Clavel T."/>
        </authorList>
    </citation>
    <scope>NUCLEOTIDE SEQUENCE [LARGE SCALE GENOMIC DNA]</scope>
    <source>
        <strain evidence="2 3">CLA-AA-H197</strain>
    </source>
</reference>
<evidence type="ECO:0000313" key="3">
    <source>
        <dbReference type="Proteomes" id="UP001478817"/>
    </source>
</evidence>
<feature type="region of interest" description="Disordered" evidence="1">
    <location>
        <begin position="232"/>
        <end position="253"/>
    </location>
</feature>
<evidence type="ECO:0000256" key="1">
    <source>
        <dbReference type="SAM" id="MobiDB-lite"/>
    </source>
</evidence>
<sequence>MKPSDLKDLYAGLTPPKSLNTSTLDKIDDLRSANAGRKPLSVPLPAFALAACLLAIALCVTSQPNEKGGGTGLANTFNLEIAEADDNTGSAEVASSQSGLLPLQDSIGPSLKLLLNLDVTGANVSSVTYRMVDGASRSRRVTGEQRGEEAPVQTHDTVRLLASSATSVSDEDDVLDETFTVAYKEGSGTGIYQTADGLYPYLFVDSASEDYWNSDSTLALLHEWVVAGTGFDEFDTSPTSTTNSTEQNPGETDEDFRARQQQRLTQTIAASEQARQAYLEAFDQQASDADRFASWLRDLYIRGYEAAGEHLSSARLEATVTFADGSTQTRLYKISLVENYRDALQGRFDALCALDGNFSQQLENKLPWKTWEAPTSEQVAADERLSAAIFKIEETDD</sequence>